<dbReference type="Gene3D" id="1.10.10.10">
    <property type="entry name" value="Winged helix-like DNA-binding domain superfamily/Winged helix DNA-binding domain"/>
    <property type="match status" value="1"/>
</dbReference>
<dbReference type="RefSeq" id="WP_198527439.1">
    <property type="nucleotide sequence ID" value="NZ_JMIY01000007.1"/>
</dbReference>
<dbReference type="GO" id="GO:0003908">
    <property type="term" value="F:methylated-DNA-[protein]-cysteine S-methyltransferase activity"/>
    <property type="evidence" value="ECO:0007669"/>
    <property type="project" value="UniProtKB-EC"/>
</dbReference>
<comment type="similarity">
    <text evidence="2">Belongs to the MGMT family.</text>
</comment>
<reference evidence="10 11" key="1">
    <citation type="journal article" date="2013" name="Nature">
        <title>Anaerobic oxidation of methane coupled to nitrate reduction in a novel archaeal lineage.</title>
        <authorList>
            <person name="Haroon M.F."/>
            <person name="Hu S."/>
            <person name="Shi Y."/>
            <person name="Imelfort M."/>
            <person name="Keller J."/>
            <person name="Hugenholtz P."/>
            <person name="Yuan Z."/>
            <person name="Tyson G.W."/>
        </authorList>
    </citation>
    <scope>NUCLEOTIDE SEQUENCE [LARGE SCALE GENOMIC DNA]</scope>
    <source>
        <strain evidence="10 11">ANME-2d</strain>
    </source>
</reference>
<dbReference type="PANTHER" id="PTHR10815:SF5">
    <property type="entry name" value="METHYLATED-DNA--PROTEIN-CYSTEINE METHYLTRANSFERASE"/>
    <property type="match status" value="1"/>
</dbReference>
<comment type="catalytic activity">
    <reaction evidence="8">
        <text>a 6-O-methyl-2'-deoxyguanosine in DNA + L-cysteinyl-[protein] = S-methyl-L-cysteinyl-[protein] + a 2'-deoxyguanosine in DNA</text>
        <dbReference type="Rhea" id="RHEA:24000"/>
        <dbReference type="Rhea" id="RHEA-COMP:10131"/>
        <dbReference type="Rhea" id="RHEA-COMP:10132"/>
        <dbReference type="Rhea" id="RHEA-COMP:11367"/>
        <dbReference type="Rhea" id="RHEA-COMP:11368"/>
        <dbReference type="ChEBI" id="CHEBI:29950"/>
        <dbReference type="ChEBI" id="CHEBI:82612"/>
        <dbReference type="ChEBI" id="CHEBI:85445"/>
        <dbReference type="ChEBI" id="CHEBI:85448"/>
        <dbReference type="EC" id="2.1.1.63"/>
    </reaction>
</comment>
<dbReference type="NCBIfam" id="TIGR00589">
    <property type="entry name" value="ogt"/>
    <property type="match status" value="1"/>
</dbReference>
<organism evidence="10 11">
    <name type="scientific">Candidatus Methanoperedens nitratireducens</name>
    <dbReference type="NCBI Taxonomy" id="1392998"/>
    <lineage>
        <taxon>Archaea</taxon>
        <taxon>Methanobacteriati</taxon>
        <taxon>Methanobacteriota</taxon>
        <taxon>Stenosarchaea group</taxon>
        <taxon>Methanomicrobia</taxon>
        <taxon>Methanosarcinales</taxon>
        <taxon>ANME-2 cluster</taxon>
        <taxon>Candidatus Methanoperedentaceae</taxon>
        <taxon>Candidatus Methanoperedens</taxon>
    </lineage>
</organism>
<protein>
    <recommendedName>
        <fullName evidence="3">methylated-DNA--[protein]-cysteine S-methyltransferase</fullName>
        <ecNumber evidence="3">2.1.1.63</ecNumber>
    </recommendedName>
</protein>
<dbReference type="InterPro" id="IPR001497">
    <property type="entry name" value="MethylDNA_cys_MeTrfase_AS"/>
</dbReference>
<proteinExistence type="inferred from homology"/>
<evidence type="ECO:0000256" key="2">
    <source>
        <dbReference type="ARBA" id="ARBA00008711"/>
    </source>
</evidence>
<dbReference type="PANTHER" id="PTHR10815">
    <property type="entry name" value="METHYLATED-DNA--PROTEIN-CYSTEINE METHYLTRANSFERASE"/>
    <property type="match status" value="1"/>
</dbReference>
<comment type="caution">
    <text evidence="10">The sequence shown here is derived from an EMBL/GenBank/DDBJ whole genome shotgun (WGS) entry which is preliminary data.</text>
</comment>
<keyword evidence="7" id="KW-0234">DNA repair</keyword>
<keyword evidence="6" id="KW-0227">DNA damage</keyword>
<dbReference type="EC" id="2.1.1.63" evidence="3"/>
<dbReference type="GO" id="GO:0006281">
    <property type="term" value="P:DNA repair"/>
    <property type="evidence" value="ECO:0007669"/>
    <property type="project" value="UniProtKB-KW"/>
</dbReference>
<accession>A0A062V0Q1</accession>
<keyword evidence="5 10" id="KW-0808">Transferase</keyword>
<comment type="catalytic activity">
    <reaction evidence="1">
        <text>a 4-O-methyl-thymidine in DNA + L-cysteinyl-[protein] = a thymidine in DNA + S-methyl-L-cysteinyl-[protein]</text>
        <dbReference type="Rhea" id="RHEA:53428"/>
        <dbReference type="Rhea" id="RHEA-COMP:10131"/>
        <dbReference type="Rhea" id="RHEA-COMP:10132"/>
        <dbReference type="Rhea" id="RHEA-COMP:13555"/>
        <dbReference type="Rhea" id="RHEA-COMP:13556"/>
        <dbReference type="ChEBI" id="CHEBI:29950"/>
        <dbReference type="ChEBI" id="CHEBI:82612"/>
        <dbReference type="ChEBI" id="CHEBI:137386"/>
        <dbReference type="ChEBI" id="CHEBI:137387"/>
        <dbReference type="EC" id="2.1.1.63"/>
    </reaction>
</comment>
<dbReference type="CDD" id="cd06445">
    <property type="entry name" value="ATase"/>
    <property type="match status" value="1"/>
</dbReference>
<dbReference type="EMBL" id="JMIY01000007">
    <property type="protein sequence ID" value="KCZ70922.1"/>
    <property type="molecule type" value="Genomic_DNA"/>
</dbReference>
<dbReference type="InterPro" id="IPR036388">
    <property type="entry name" value="WH-like_DNA-bd_sf"/>
</dbReference>
<evidence type="ECO:0000256" key="7">
    <source>
        <dbReference type="ARBA" id="ARBA00023204"/>
    </source>
</evidence>
<dbReference type="GO" id="GO:0032259">
    <property type="term" value="P:methylation"/>
    <property type="evidence" value="ECO:0007669"/>
    <property type="project" value="UniProtKB-KW"/>
</dbReference>
<dbReference type="PROSITE" id="PS00374">
    <property type="entry name" value="MGMT"/>
    <property type="match status" value="1"/>
</dbReference>
<keyword evidence="4 10" id="KW-0489">Methyltransferase</keyword>
<evidence type="ECO:0000313" key="10">
    <source>
        <dbReference type="EMBL" id="KCZ70922.1"/>
    </source>
</evidence>
<dbReference type="Proteomes" id="UP000027153">
    <property type="component" value="Unassembled WGS sequence"/>
</dbReference>
<evidence type="ECO:0000256" key="6">
    <source>
        <dbReference type="ARBA" id="ARBA00022763"/>
    </source>
</evidence>
<dbReference type="Pfam" id="PF01035">
    <property type="entry name" value="DNA_binding_1"/>
    <property type="match status" value="1"/>
</dbReference>
<evidence type="ECO:0000256" key="1">
    <source>
        <dbReference type="ARBA" id="ARBA00001286"/>
    </source>
</evidence>
<evidence type="ECO:0000256" key="8">
    <source>
        <dbReference type="ARBA" id="ARBA00049348"/>
    </source>
</evidence>
<dbReference type="SUPFAM" id="SSF46767">
    <property type="entry name" value="Methylated DNA-protein cysteine methyltransferase, C-terminal domain"/>
    <property type="match status" value="1"/>
</dbReference>
<evidence type="ECO:0000256" key="5">
    <source>
        <dbReference type="ARBA" id="ARBA00022679"/>
    </source>
</evidence>
<dbReference type="InterPro" id="IPR014048">
    <property type="entry name" value="MethylDNA_cys_MeTrfase_DNA-bd"/>
</dbReference>
<dbReference type="AlphaFoldDB" id="A0A062V0Q1"/>
<feature type="domain" description="Methylated-DNA-[protein]-cysteine S-methyltransferase DNA binding" evidence="9">
    <location>
        <begin position="75"/>
        <end position="152"/>
    </location>
</feature>
<dbReference type="OrthoDB" id="372118at2157"/>
<dbReference type="FunFam" id="1.10.10.10:FF:000214">
    <property type="entry name" value="Methylated-DNA--protein-cysteine methyltransferase"/>
    <property type="match status" value="1"/>
</dbReference>
<dbReference type="InterPro" id="IPR036217">
    <property type="entry name" value="MethylDNA_cys_MeTrfase_DNAb"/>
</dbReference>
<evidence type="ECO:0000313" key="11">
    <source>
        <dbReference type="Proteomes" id="UP000027153"/>
    </source>
</evidence>
<gene>
    <name evidence="10" type="ORF">ANME2D_02948</name>
</gene>
<dbReference type="PATRIC" id="fig|1392998.3.peg.3247"/>
<evidence type="ECO:0000259" key="9">
    <source>
        <dbReference type="Pfam" id="PF01035"/>
    </source>
</evidence>
<keyword evidence="11" id="KW-1185">Reference proteome</keyword>
<name>A0A062V0Q1_9EURY</name>
<evidence type="ECO:0000256" key="4">
    <source>
        <dbReference type="ARBA" id="ARBA00022603"/>
    </source>
</evidence>
<sequence>MGKLQDMLQDIILAKALDRYIEIGYTSRVYSIRFIRCKEELTEKRISKASFELEQYFRGKRTEFSCDLDISGLSAFAQRVLNETGKIKYGETITYSELAKNIGCRSSRAVGRALANNPIPIIIPCHRVIAKNGIGGYSGGVDIKTRLLKLEEKNKDSNL</sequence>
<evidence type="ECO:0000256" key="3">
    <source>
        <dbReference type="ARBA" id="ARBA00011918"/>
    </source>
</evidence>